<dbReference type="AlphaFoldDB" id="A0AAW6RHW5"/>
<protein>
    <submittedName>
        <fullName evidence="3">CNP1-like family protein</fullName>
    </submittedName>
</protein>
<gene>
    <name evidence="3" type="ORF">QB898_05365</name>
</gene>
<dbReference type="RefSeq" id="WP_279524106.1">
    <property type="nucleotide sequence ID" value="NZ_JARVII010000008.1"/>
</dbReference>
<dbReference type="Proteomes" id="UP001237156">
    <property type="component" value="Unassembled WGS sequence"/>
</dbReference>
<keyword evidence="4" id="KW-1185">Reference proteome</keyword>
<feature type="signal peptide" evidence="1">
    <location>
        <begin position="1"/>
        <end position="22"/>
    </location>
</feature>
<accession>A0AAW6RHW5</accession>
<dbReference type="PROSITE" id="PS51257">
    <property type="entry name" value="PROKAR_LIPOPROTEIN"/>
    <property type="match status" value="1"/>
</dbReference>
<proteinExistence type="predicted"/>
<comment type="caution">
    <text evidence="3">The sequence shown here is derived from an EMBL/GenBank/DDBJ whole genome shotgun (WGS) entry which is preliminary data.</text>
</comment>
<evidence type="ECO:0000259" key="2">
    <source>
        <dbReference type="Pfam" id="PF08750"/>
    </source>
</evidence>
<name>A0AAW6RHW5_9BURK</name>
<dbReference type="InterPro" id="IPR014861">
    <property type="entry name" value="CNP1-like_dom"/>
</dbReference>
<dbReference type="EMBL" id="JARVII010000008">
    <property type="protein sequence ID" value="MDG9699155.1"/>
    <property type="molecule type" value="Genomic_DNA"/>
</dbReference>
<keyword evidence="1" id="KW-0732">Signal</keyword>
<sequence>MTCRRRIAFSLSLPLLAALALAACGRPERLPEPAAAPAGTALKADLPPAYDEARLIEIEQPRGSTVRIGIAPETISVDAQAGVVRYVAVMRGISARVATYEGIRCNGGQWRVFARRQADGPWLAAGMEWEDMYGPRQQPYVRVLARDGMCIGPAVNTDVRSIVRGLQSGGRNVLYRG</sequence>
<evidence type="ECO:0000313" key="4">
    <source>
        <dbReference type="Proteomes" id="UP001237156"/>
    </source>
</evidence>
<evidence type="ECO:0000313" key="3">
    <source>
        <dbReference type="EMBL" id="MDG9699155.1"/>
    </source>
</evidence>
<feature type="domain" description="CNP1-like uncharacterised" evidence="2">
    <location>
        <begin position="42"/>
        <end position="166"/>
    </location>
</feature>
<dbReference type="Pfam" id="PF08750">
    <property type="entry name" value="CNP1"/>
    <property type="match status" value="1"/>
</dbReference>
<organism evidence="3 4">
    <name type="scientific">Ottowia cancrivicina</name>
    <dbReference type="NCBI Taxonomy" id="3040346"/>
    <lineage>
        <taxon>Bacteria</taxon>
        <taxon>Pseudomonadati</taxon>
        <taxon>Pseudomonadota</taxon>
        <taxon>Betaproteobacteria</taxon>
        <taxon>Burkholderiales</taxon>
        <taxon>Comamonadaceae</taxon>
        <taxon>Ottowia</taxon>
    </lineage>
</organism>
<reference evidence="3 4" key="1">
    <citation type="submission" date="2023-04" db="EMBL/GenBank/DDBJ databases">
        <title>Ottowia paracancer sp. nov., isolated from human stomach.</title>
        <authorList>
            <person name="Song Y."/>
        </authorList>
    </citation>
    <scope>NUCLEOTIDE SEQUENCE [LARGE SCALE GENOMIC DNA]</scope>
    <source>
        <strain evidence="3 4">10c7w1</strain>
    </source>
</reference>
<feature type="chain" id="PRO_5043330737" evidence="1">
    <location>
        <begin position="23"/>
        <end position="177"/>
    </location>
</feature>
<evidence type="ECO:0000256" key="1">
    <source>
        <dbReference type="SAM" id="SignalP"/>
    </source>
</evidence>